<evidence type="ECO:0000256" key="1">
    <source>
        <dbReference type="ARBA" id="ARBA00022603"/>
    </source>
</evidence>
<proteinExistence type="predicted"/>
<dbReference type="Gene3D" id="3.40.50.150">
    <property type="entry name" value="Vaccinia Virus protein VP39"/>
    <property type="match status" value="1"/>
</dbReference>
<dbReference type="InterPro" id="IPR013216">
    <property type="entry name" value="Methyltransf_11"/>
</dbReference>
<evidence type="ECO:0000256" key="3">
    <source>
        <dbReference type="ARBA" id="ARBA00022691"/>
    </source>
</evidence>
<keyword evidence="2 5" id="KW-0808">Transferase</keyword>
<gene>
    <name evidence="5" type="ORF">BECKFW1821C_GA0114237_10069</name>
</gene>
<evidence type="ECO:0000313" key="5">
    <source>
        <dbReference type="EMBL" id="VFJ64524.1"/>
    </source>
</evidence>
<dbReference type="CDD" id="cd02440">
    <property type="entry name" value="AdoMet_MTases"/>
    <property type="match status" value="1"/>
</dbReference>
<sequence length="235" mass="26830">MEKMENRVADNRRVRVDFDEYADRYEALLEEQLAFFSGDRGYFSEYKVALTARYCRRPPARILDFGCGIGLSLPFLKRYFPAARLFATDLSQKSLSHVRERFPDVSVLSDGEIDGHRFDMIFVAGVFHHVPVDKRAHVAGRVARLLSRDGQLFVFEHNPFNPVTRRMVSTCPFDADAVLLTLGDTKHLVGSVAGLWLVESGYCLFFPQVLRGLRPLEKVLRRIPLGGQYFVVGRK</sequence>
<keyword evidence="3" id="KW-0949">S-adenosyl-L-methionine</keyword>
<dbReference type="EMBL" id="CAADFE010000006">
    <property type="protein sequence ID" value="VFJ64524.1"/>
    <property type="molecule type" value="Genomic_DNA"/>
</dbReference>
<feature type="domain" description="Methyltransferase type 11" evidence="4">
    <location>
        <begin position="63"/>
        <end position="154"/>
    </location>
</feature>
<dbReference type="Pfam" id="PF08241">
    <property type="entry name" value="Methyltransf_11"/>
    <property type="match status" value="1"/>
</dbReference>
<accession>A0A450TCB9</accession>
<dbReference type="AlphaFoldDB" id="A0A450TCB9"/>
<dbReference type="GO" id="GO:0032259">
    <property type="term" value="P:methylation"/>
    <property type="evidence" value="ECO:0007669"/>
    <property type="project" value="UniProtKB-KW"/>
</dbReference>
<dbReference type="InterPro" id="IPR029063">
    <property type="entry name" value="SAM-dependent_MTases_sf"/>
</dbReference>
<dbReference type="GO" id="GO:0008757">
    <property type="term" value="F:S-adenosylmethionine-dependent methyltransferase activity"/>
    <property type="evidence" value="ECO:0007669"/>
    <property type="project" value="InterPro"/>
</dbReference>
<dbReference type="PANTHER" id="PTHR43464">
    <property type="entry name" value="METHYLTRANSFERASE"/>
    <property type="match status" value="1"/>
</dbReference>
<keyword evidence="1 5" id="KW-0489">Methyltransferase</keyword>
<name>A0A450TCB9_9GAMM</name>
<dbReference type="PANTHER" id="PTHR43464:SF19">
    <property type="entry name" value="UBIQUINONE BIOSYNTHESIS O-METHYLTRANSFERASE, MITOCHONDRIAL"/>
    <property type="match status" value="1"/>
</dbReference>
<dbReference type="SUPFAM" id="SSF53335">
    <property type="entry name" value="S-adenosyl-L-methionine-dependent methyltransferases"/>
    <property type="match status" value="1"/>
</dbReference>
<organism evidence="5">
    <name type="scientific">Candidatus Kentrum sp. FW</name>
    <dbReference type="NCBI Taxonomy" id="2126338"/>
    <lineage>
        <taxon>Bacteria</taxon>
        <taxon>Pseudomonadati</taxon>
        <taxon>Pseudomonadota</taxon>
        <taxon>Gammaproteobacteria</taxon>
        <taxon>Candidatus Kentrum</taxon>
    </lineage>
</organism>
<evidence type="ECO:0000259" key="4">
    <source>
        <dbReference type="Pfam" id="PF08241"/>
    </source>
</evidence>
<evidence type="ECO:0000256" key="2">
    <source>
        <dbReference type="ARBA" id="ARBA00022679"/>
    </source>
</evidence>
<protein>
    <submittedName>
        <fullName evidence="5">Methyltransferase domain-containing protein</fullName>
    </submittedName>
</protein>
<reference evidence="5" key="1">
    <citation type="submission" date="2019-02" db="EMBL/GenBank/DDBJ databases">
        <authorList>
            <person name="Gruber-Vodicka R. H."/>
            <person name="Seah K. B. B."/>
        </authorList>
    </citation>
    <scope>NUCLEOTIDE SEQUENCE</scope>
    <source>
        <strain evidence="5">BECK_BZ131</strain>
    </source>
</reference>